<organism evidence="2">
    <name type="scientific">viral metagenome</name>
    <dbReference type="NCBI Taxonomy" id="1070528"/>
    <lineage>
        <taxon>unclassified sequences</taxon>
        <taxon>metagenomes</taxon>
        <taxon>organismal metagenomes</taxon>
    </lineage>
</organism>
<name>A0A6C0AXV8_9ZZZZ</name>
<protein>
    <recommendedName>
        <fullName evidence="1">Nanos-type domain-containing protein</fullName>
    </recommendedName>
</protein>
<sequence>MSCSNISANTLSCSFCLNLKIPLPHDHMIRDLSKSNKPIICPKLLAIECGYCHKKGHTVSYCPVLKANKQSHSNVKPNVEVSSNTKRNHVIDSDGFTHISHRSSKNKNIQHNSKIQKVEVLNSYFGALDVEDYDSDSETCSQKILSSDSSTFNQFSNSLPSVISKTNNIQALKDKLGIQFTSRWGDDSDDE</sequence>
<evidence type="ECO:0000259" key="1">
    <source>
        <dbReference type="PROSITE" id="PS51522"/>
    </source>
</evidence>
<accession>A0A6C0AXV8</accession>
<proteinExistence type="predicted"/>
<dbReference type="PROSITE" id="PS51522">
    <property type="entry name" value="ZF_NANOS"/>
    <property type="match status" value="1"/>
</dbReference>
<dbReference type="InterPro" id="IPR024161">
    <property type="entry name" value="Znf_nanos-typ"/>
</dbReference>
<dbReference type="EMBL" id="MN738810">
    <property type="protein sequence ID" value="QHS84602.1"/>
    <property type="molecule type" value="Genomic_DNA"/>
</dbReference>
<reference evidence="2" key="1">
    <citation type="journal article" date="2020" name="Nature">
        <title>Giant virus diversity and host interactions through global metagenomics.</title>
        <authorList>
            <person name="Schulz F."/>
            <person name="Roux S."/>
            <person name="Paez-Espino D."/>
            <person name="Jungbluth S."/>
            <person name="Walsh D.A."/>
            <person name="Denef V.J."/>
            <person name="McMahon K.D."/>
            <person name="Konstantinidis K.T."/>
            <person name="Eloe-Fadrosh E.A."/>
            <person name="Kyrpides N.C."/>
            <person name="Woyke T."/>
        </authorList>
    </citation>
    <scope>NUCLEOTIDE SEQUENCE</scope>
    <source>
        <strain evidence="2">GVMAG-S-ERX556022-25</strain>
    </source>
</reference>
<dbReference type="AlphaFoldDB" id="A0A6C0AXV8"/>
<feature type="domain" description="Nanos-type" evidence="1">
    <location>
        <begin position="12"/>
        <end position="64"/>
    </location>
</feature>
<evidence type="ECO:0000313" key="2">
    <source>
        <dbReference type="EMBL" id="QHS84602.1"/>
    </source>
</evidence>
<dbReference type="Gene3D" id="4.10.60.30">
    <property type="entry name" value="Nanos, RNA-binding domain"/>
    <property type="match status" value="1"/>
</dbReference>
<dbReference type="InterPro" id="IPR038129">
    <property type="entry name" value="Nanos_sf"/>
</dbReference>